<evidence type="ECO:0000256" key="2">
    <source>
        <dbReference type="ARBA" id="ARBA00004173"/>
    </source>
</evidence>
<dbReference type="InterPro" id="IPR015422">
    <property type="entry name" value="PyrdxlP-dep_Trfase_small"/>
</dbReference>
<proteinExistence type="inferred from homology"/>
<keyword evidence="6" id="KW-0032">Aminotransferase</keyword>
<reference evidence="11 12" key="1">
    <citation type="journal article" date="2009" name="Science">
        <title>Green evolution and dynamic adaptations revealed by genomes of the marine picoeukaryotes Micromonas.</title>
        <authorList>
            <person name="Worden A.Z."/>
            <person name="Lee J.H."/>
            <person name="Mock T."/>
            <person name="Rouze P."/>
            <person name="Simmons M.P."/>
            <person name="Aerts A.L."/>
            <person name="Allen A.E."/>
            <person name="Cuvelier M.L."/>
            <person name="Derelle E."/>
            <person name="Everett M.V."/>
            <person name="Foulon E."/>
            <person name="Grimwood J."/>
            <person name="Gundlach H."/>
            <person name="Henrissat B."/>
            <person name="Napoli C."/>
            <person name="McDonald S.M."/>
            <person name="Parker M.S."/>
            <person name="Rombauts S."/>
            <person name="Salamov A."/>
            <person name="Von Dassow P."/>
            <person name="Badger J.H."/>
            <person name="Coutinho P.M."/>
            <person name="Demir E."/>
            <person name="Dubchak I."/>
            <person name="Gentemann C."/>
            <person name="Eikrem W."/>
            <person name="Gready J.E."/>
            <person name="John U."/>
            <person name="Lanier W."/>
            <person name="Lindquist E.A."/>
            <person name="Lucas S."/>
            <person name="Mayer K.F."/>
            <person name="Moreau H."/>
            <person name="Not F."/>
            <person name="Otillar R."/>
            <person name="Panaud O."/>
            <person name="Pangilinan J."/>
            <person name="Paulsen I."/>
            <person name="Piegu B."/>
            <person name="Poliakov A."/>
            <person name="Robbens S."/>
            <person name="Schmutz J."/>
            <person name="Toulza E."/>
            <person name="Wyss T."/>
            <person name="Zelensky A."/>
            <person name="Zhou K."/>
            <person name="Armbrust E.V."/>
            <person name="Bhattacharya D."/>
            <person name="Goodenough U.W."/>
            <person name="Van de Peer Y."/>
            <person name="Grigoriev I.V."/>
        </authorList>
    </citation>
    <scope>NUCLEOTIDE SEQUENCE [LARGE SCALE GENOMIC DNA]</scope>
    <source>
        <strain evidence="11 12">CCMP1545</strain>
    </source>
</reference>
<dbReference type="RefSeq" id="XP_003059947.1">
    <property type="nucleotide sequence ID" value="XM_003059901.1"/>
</dbReference>
<keyword evidence="12" id="KW-1185">Reference proteome</keyword>
<evidence type="ECO:0000313" key="12">
    <source>
        <dbReference type="Proteomes" id="UP000001876"/>
    </source>
</evidence>
<dbReference type="Gene3D" id="3.90.1150.10">
    <property type="entry name" value="Aspartate Aminotransferase, domain 1"/>
    <property type="match status" value="1"/>
</dbReference>
<comment type="similarity">
    <text evidence="4 10">Belongs to the class-III pyridoxal-phosphate-dependent aminotransferase family.</text>
</comment>
<sequence length="481" mass="50771">MASHLAAASAITARPLVARPSSSSARPRALARSCRRRGAPISVAADARNSWFRSCEELNTLDADVVRRDENECVVNTYGRALDAPVFTHGSGCVMWDSDGNRYLDFCAGIAVNVLGHSDPDWVEAVCEHAGKLCHVSNLYHTEPGATLARKLTDTCFADRVFYCNSGTEANEGAIKFARKYQMATAKAKDESATEWATETVSFRRVLYTGSHTTASTINCFHGRTLGSLNLTWKEAYRTPFAPLSPGHAFATYGDLDSARSAIVKGKTAAVFVEPVQGEGGIFPADGAFLSGLKEICDDAGALLVFDEVQCGLGRTGYLWGHQSVGVTPDIMTVAKPLAGGLPIGAVLTTQAVANAIAPGDHGSTFAGGPLVCGAANAVFDRVNSPGFMENVVKRGEQLRSGLRAKLEGCDRVKEVRGSGLLVGVQLDVPAGPLVGQARDRGLLLLTAGAGDVIRLLPPLVVSEEEVDIAVAIIADLVKAL</sequence>
<dbReference type="InterPro" id="IPR004636">
    <property type="entry name" value="AcOrn/SuccOrn_fam"/>
</dbReference>
<dbReference type="GO" id="GO:0003992">
    <property type="term" value="F:N2-acetyl-L-ornithine:2-oxoglutarate 5-aminotransferase activity"/>
    <property type="evidence" value="ECO:0007669"/>
    <property type="project" value="UniProtKB-EC"/>
</dbReference>
<gene>
    <name evidence="11" type="ORF">MICPUCDRAFT_59169</name>
</gene>
<dbReference type="SUPFAM" id="SSF53383">
    <property type="entry name" value="PLP-dependent transferases"/>
    <property type="match status" value="1"/>
</dbReference>
<dbReference type="InterPro" id="IPR049704">
    <property type="entry name" value="Aminotrans_3_PPA_site"/>
</dbReference>
<evidence type="ECO:0000256" key="3">
    <source>
        <dbReference type="ARBA" id="ARBA00005024"/>
    </source>
</evidence>
<dbReference type="PANTHER" id="PTHR11986">
    <property type="entry name" value="AMINOTRANSFERASE CLASS III"/>
    <property type="match status" value="1"/>
</dbReference>
<dbReference type="GO" id="GO:0005739">
    <property type="term" value="C:mitochondrion"/>
    <property type="evidence" value="ECO:0007669"/>
    <property type="project" value="UniProtKB-SubCell"/>
</dbReference>
<organism evidence="12">
    <name type="scientific">Micromonas pusilla (strain CCMP1545)</name>
    <name type="common">Picoplanktonic green alga</name>
    <dbReference type="NCBI Taxonomy" id="564608"/>
    <lineage>
        <taxon>Eukaryota</taxon>
        <taxon>Viridiplantae</taxon>
        <taxon>Chlorophyta</taxon>
        <taxon>Mamiellophyceae</taxon>
        <taxon>Mamiellales</taxon>
        <taxon>Mamiellaceae</taxon>
        <taxon>Micromonas</taxon>
    </lineage>
</organism>
<comment type="pathway">
    <text evidence="3">Amino-acid biosynthesis; L-arginine biosynthesis; N(2)-acetyl-L-ornithine from L-glutamate: step 4/4.</text>
</comment>
<dbReference type="NCBIfam" id="TIGR00707">
    <property type="entry name" value="argD"/>
    <property type="match status" value="1"/>
</dbReference>
<dbReference type="KEGG" id="mpp:MICPUCDRAFT_59169"/>
<dbReference type="EMBL" id="GG663741">
    <property type="protein sequence ID" value="EEH55899.1"/>
    <property type="molecule type" value="Genomic_DNA"/>
</dbReference>
<dbReference type="GO" id="GO:0006526">
    <property type="term" value="P:L-arginine biosynthetic process"/>
    <property type="evidence" value="ECO:0007669"/>
    <property type="project" value="UniProtKB-UniPathway"/>
</dbReference>
<dbReference type="Pfam" id="PF00202">
    <property type="entry name" value="Aminotran_3"/>
    <property type="match status" value="1"/>
</dbReference>
<dbReference type="UniPathway" id="UPA00068">
    <property type="reaction ID" value="UER00109"/>
</dbReference>
<keyword evidence="7" id="KW-0028">Amino-acid biosynthesis</keyword>
<dbReference type="EC" id="2.6.1.11" evidence="5"/>
<dbReference type="AlphaFoldDB" id="C1MWM0"/>
<keyword evidence="9 10" id="KW-0663">Pyridoxal phosphate</keyword>
<keyword evidence="8" id="KW-0808">Transferase</keyword>
<evidence type="ECO:0000256" key="6">
    <source>
        <dbReference type="ARBA" id="ARBA00022576"/>
    </source>
</evidence>
<dbReference type="PROSITE" id="PS00600">
    <property type="entry name" value="AA_TRANSFER_CLASS_3"/>
    <property type="match status" value="1"/>
</dbReference>
<dbReference type="InterPro" id="IPR015421">
    <property type="entry name" value="PyrdxlP-dep_Trfase_major"/>
</dbReference>
<dbReference type="InterPro" id="IPR015424">
    <property type="entry name" value="PyrdxlP-dep_Trfase"/>
</dbReference>
<evidence type="ECO:0000256" key="9">
    <source>
        <dbReference type="ARBA" id="ARBA00022898"/>
    </source>
</evidence>
<accession>C1MWM0</accession>
<dbReference type="Proteomes" id="UP000001876">
    <property type="component" value="Unassembled WGS sequence"/>
</dbReference>
<dbReference type="GeneID" id="9685386"/>
<evidence type="ECO:0000256" key="10">
    <source>
        <dbReference type="RuleBase" id="RU003560"/>
    </source>
</evidence>
<dbReference type="GO" id="GO:0030170">
    <property type="term" value="F:pyridoxal phosphate binding"/>
    <property type="evidence" value="ECO:0007669"/>
    <property type="project" value="InterPro"/>
</dbReference>
<dbReference type="GO" id="GO:0009570">
    <property type="term" value="C:chloroplast stroma"/>
    <property type="evidence" value="ECO:0007669"/>
    <property type="project" value="TreeGrafter"/>
</dbReference>
<dbReference type="STRING" id="564608.C1MWM0"/>
<evidence type="ECO:0000313" key="11">
    <source>
        <dbReference type="EMBL" id="EEH55899.1"/>
    </source>
</evidence>
<evidence type="ECO:0000256" key="4">
    <source>
        <dbReference type="ARBA" id="ARBA00008954"/>
    </source>
</evidence>
<evidence type="ECO:0000256" key="5">
    <source>
        <dbReference type="ARBA" id="ARBA00012919"/>
    </source>
</evidence>
<dbReference type="OMA" id="GEIITME"/>
<dbReference type="InterPro" id="IPR005814">
    <property type="entry name" value="Aminotrans_3"/>
</dbReference>
<dbReference type="PANTHER" id="PTHR11986:SF79">
    <property type="entry name" value="ACETYLORNITHINE AMINOTRANSFERASE, MITOCHONDRIAL"/>
    <property type="match status" value="1"/>
</dbReference>
<name>C1MWM0_MICPC</name>
<evidence type="ECO:0000256" key="1">
    <source>
        <dbReference type="ARBA" id="ARBA00001933"/>
    </source>
</evidence>
<dbReference type="CDD" id="cd00610">
    <property type="entry name" value="OAT_like"/>
    <property type="match status" value="1"/>
</dbReference>
<dbReference type="InterPro" id="IPR050103">
    <property type="entry name" value="Class-III_PLP-dep_AT"/>
</dbReference>
<dbReference type="NCBIfam" id="NF002325">
    <property type="entry name" value="PRK01278.1"/>
    <property type="match status" value="1"/>
</dbReference>
<comment type="cofactor">
    <cofactor evidence="1">
        <name>pyridoxal 5'-phosphate</name>
        <dbReference type="ChEBI" id="CHEBI:597326"/>
    </cofactor>
</comment>
<dbReference type="OrthoDB" id="5419315at2759"/>
<dbReference type="eggNOG" id="KOG1401">
    <property type="taxonomic scope" value="Eukaryota"/>
</dbReference>
<evidence type="ECO:0000256" key="7">
    <source>
        <dbReference type="ARBA" id="ARBA00022605"/>
    </source>
</evidence>
<dbReference type="FunFam" id="3.40.640.10:FF:000004">
    <property type="entry name" value="Acetylornithine aminotransferase"/>
    <property type="match status" value="1"/>
</dbReference>
<evidence type="ECO:0000256" key="8">
    <source>
        <dbReference type="ARBA" id="ARBA00022679"/>
    </source>
</evidence>
<dbReference type="PIRSF" id="PIRSF000521">
    <property type="entry name" value="Transaminase_4ab_Lys_Orn"/>
    <property type="match status" value="1"/>
</dbReference>
<comment type="subcellular location">
    <subcellularLocation>
        <location evidence="2">Mitochondrion</location>
    </subcellularLocation>
</comment>
<dbReference type="Gene3D" id="3.40.640.10">
    <property type="entry name" value="Type I PLP-dependent aspartate aminotransferase-like (Major domain)"/>
    <property type="match status" value="1"/>
</dbReference>
<dbReference type="GO" id="GO:0042802">
    <property type="term" value="F:identical protein binding"/>
    <property type="evidence" value="ECO:0007669"/>
    <property type="project" value="TreeGrafter"/>
</dbReference>
<protein>
    <recommendedName>
        <fullName evidence="5">acetylornithine transaminase</fullName>
        <ecNumber evidence="5">2.6.1.11</ecNumber>
    </recommendedName>
</protein>